<evidence type="ECO:0000313" key="3">
    <source>
        <dbReference type="Proteomes" id="UP000602260"/>
    </source>
</evidence>
<name>A0A8J6J3B5_9FIRM</name>
<comment type="caution">
    <text evidence="2">The sequence shown here is derived from an EMBL/GenBank/DDBJ whole genome shotgun (WGS) entry which is preliminary data.</text>
</comment>
<evidence type="ECO:0000313" key="2">
    <source>
        <dbReference type="EMBL" id="MBC5716347.1"/>
    </source>
</evidence>
<proteinExistence type="predicted"/>
<dbReference type="InterPro" id="IPR024439">
    <property type="entry name" value="RNHCP"/>
</dbReference>
<organism evidence="2 3">
    <name type="scientific">Flintibacter faecis</name>
    <dbReference type="NCBI Taxonomy" id="2763047"/>
    <lineage>
        <taxon>Bacteria</taxon>
        <taxon>Bacillati</taxon>
        <taxon>Bacillota</taxon>
        <taxon>Clostridia</taxon>
        <taxon>Eubacteriales</taxon>
        <taxon>Flintibacter</taxon>
    </lineage>
</organism>
<dbReference type="EMBL" id="JACOPN010000002">
    <property type="protein sequence ID" value="MBC5716347.1"/>
    <property type="molecule type" value="Genomic_DNA"/>
</dbReference>
<evidence type="ECO:0000259" key="1">
    <source>
        <dbReference type="Pfam" id="PF12647"/>
    </source>
</evidence>
<dbReference type="Pfam" id="PF12647">
    <property type="entry name" value="RNHCP"/>
    <property type="match status" value="1"/>
</dbReference>
<accession>A0A8J6J3B5</accession>
<protein>
    <submittedName>
        <fullName evidence="2">RNHCP domain-containing protein</fullName>
    </submittedName>
</protein>
<keyword evidence="3" id="KW-1185">Reference proteome</keyword>
<feature type="domain" description="RNHCP" evidence="1">
    <location>
        <begin position="27"/>
        <end position="55"/>
    </location>
</feature>
<dbReference type="AlphaFoldDB" id="A0A8J6J3B5"/>
<sequence length="78" mass="8673">MLEKTFPFPWTDSFTCKVCGRLVTPEGAAIVHRCTRCGTLRSNRTAADDNPMKLMSIALKPLANPPFPLERIRELAGL</sequence>
<gene>
    <name evidence="2" type="ORF">H8S55_03245</name>
</gene>
<reference evidence="2" key="1">
    <citation type="submission" date="2020-08" db="EMBL/GenBank/DDBJ databases">
        <title>Genome public.</title>
        <authorList>
            <person name="Liu C."/>
            <person name="Sun Q."/>
        </authorList>
    </citation>
    <scope>NUCLEOTIDE SEQUENCE</scope>
    <source>
        <strain evidence="2">BX5</strain>
    </source>
</reference>
<dbReference type="Proteomes" id="UP000602260">
    <property type="component" value="Unassembled WGS sequence"/>
</dbReference>